<dbReference type="InterPro" id="IPR013149">
    <property type="entry name" value="ADH-like_C"/>
</dbReference>
<dbReference type="InterPro" id="IPR002328">
    <property type="entry name" value="ADH_Zn_CS"/>
</dbReference>
<dbReference type="InterPro" id="IPR013154">
    <property type="entry name" value="ADH-like_N"/>
</dbReference>
<dbReference type="PROSITE" id="PS00059">
    <property type="entry name" value="ADH_ZINC"/>
    <property type="match status" value="1"/>
</dbReference>
<dbReference type="PATRIC" id="fig|1423792.3.peg.2196"/>
<dbReference type="Pfam" id="PF08240">
    <property type="entry name" value="ADH_N"/>
    <property type="match status" value="1"/>
</dbReference>
<dbReference type="PANTHER" id="PTHR42813:SF2">
    <property type="entry name" value="DEHYDROGENASE, ZINC-CONTAINING, PUTATIVE (AFU_ORTHOLOGUE AFUA_2G02810)-RELATED"/>
    <property type="match status" value="1"/>
</dbReference>
<dbReference type="SMART" id="SM00829">
    <property type="entry name" value="PKS_ER"/>
    <property type="match status" value="1"/>
</dbReference>
<dbReference type="Gene3D" id="3.40.50.720">
    <property type="entry name" value="NAD(P)-binding Rossmann-like Domain"/>
    <property type="match status" value="1"/>
</dbReference>
<evidence type="ECO:0000256" key="5">
    <source>
        <dbReference type="RuleBase" id="RU361277"/>
    </source>
</evidence>
<evidence type="ECO:0000313" key="8">
    <source>
        <dbReference type="Proteomes" id="UP000051330"/>
    </source>
</evidence>
<comment type="caution">
    <text evidence="7">The sequence shown here is derived from an EMBL/GenBank/DDBJ whole genome shotgun (WGS) entry which is preliminary data.</text>
</comment>
<dbReference type="GO" id="GO:0016491">
    <property type="term" value="F:oxidoreductase activity"/>
    <property type="evidence" value="ECO:0007669"/>
    <property type="project" value="UniProtKB-KW"/>
</dbReference>
<dbReference type="PANTHER" id="PTHR42813">
    <property type="entry name" value="ZINC-TYPE ALCOHOL DEHYDROGENASE-LIKE"/>
    <property type="match status" value="1"/>
</dbReference>
<feature type="domain" description="Enoyl reductase (ER)" evidence="6">
    <location>
        <begin position="22"/>
        <end position="353"/>
    </location>
</feature>
<dbReference type="Pfam" id="PF00107">
    <property type="entry name" value="ADH_zinc_N"/>
    <property type="match status" value="1"/>
</dbReference>
<keyword evidence="3 5" id="KW-0862">Zinc</keyword>
<keyword evidence="2 5" id="KW-0479">Metal-binding</keyword>
<dbReference type="AlphaFoldDB" id="A0A0R1MZ10"/>
<dbReference type="SUPFAM" id="SSF51735">
    <property type="entry name" value="NAD(P)-binding Rossmann-fold domains"/>
    <property type="match status" value="1"/>
</dbReference>
<dbReference type="SUPFAM" id="SSF50129">
    <property type="entry name" value="GroES-like"/>
    <property type="match status" value="1"/>
</dbReference>
<dbReference type="Proteomes" id="UP000051330">
    <property type="component" value="Unassembled WGS sequence"/>
</dbReference>
<sequence>MDIKYKNMEDTEMKVAVFIKPGEVKAEERSKPTIQKPTDAIIKIVRASVCGSDLWWFRGISHRDANTTVGHEAIGIVEEVGADVKNVKPGDFVIAPFTHGCGHCAACLAGFDGDCLNQEAGGNGGYQGEYLRFTNANWALVNIPGQPSDYSDEMLDSLVTLADVMATGYHAAASAEVKPGDTVVVMGDGAVGLCGVIAAKLRGAKRIIAMSRHADRQALAKEFGATDIVPERGDEAVQKVMALTGAGADAVLECVGTEQSVDTAVKVGRPGAVVGRVGVPQKAEMNTNHLFWKNIGLRGGIASVTTYDKQILLKAVLDGTIHPGKVFTKKFDLDHIQDAYDAMDQRQAIKSLLVVSQ</sequence>
<reference evidence="7 8" key="1">
    <citation type="journal article" date="2015" name="Genome Announc.">
        <title>Expanding the biotechnology potential of lactobacilli through comparative genomics of 213 strains and associated genera.</title>
        <authorList>
            <person name="Sun Z."/>
            <person name="Harris H.M."/>
            <person name="McCann A."/>
            <person name="Guo C."/>
            <person name="Argimon S."/>
            <person name="Zhang W."/>
            <person name="Yang X."/>
            <person name="Jeffery I.B."/>
            <person name="Cooney J.C."/>
            <person name="Kagawa T.F."/>
            <person name="Liu W."/>
            <person name="Song Y."/>
            <person name="Salvetti E."/>
            <person name="Wrobel A."/>
            <person name="Rasinkangas P."/>
            <person name="Parkhill J."/>
            <person name="Rea M.C."/>
            <person name="O'Sullivan O."/>
            <person name="Ritari J."/>
            <person name="Douillard F.P."/>
            <person name="Paul Ross R."/>
            <person name="Yang R."/>
            <person name="Briner A.E."/>
            <person name="Felis G.E."/>
            <person name="de Vos W.M."/>
            <person name="Barrangou R."/>
            <person name="Klaenhammer T.R."/>
            <person name="Caufield P.W."/>
            <person name="Cui Y."/>
            <person name="Zhang H."/>
            <person name="O'Toole P.W."/>
        </authorList>
    </citation>
    <scope>NUCLEOTIDE SEQUENCE [LARGE SCALE GENOMIC DNA]</scope>
    <source>
        <strain evidence="7 8">DSM 12744</strain>
    </source>
</reference>
<dbReference type="InterPro" id="IPR020843">
    <property type="entry name" value="ER"/>
</dbReference>
<comment type="cofactor">
    <cofactor evidence="1 5">
        <name>Zn(2+)</name>
        <dbReference type="ChEBI" id="CHEBI:29105"/>
    </cofactor>
</comment>
<evidence type="ECO:0000256" key="1">
    <source>
        <dbReference type="ARBA" id="ARBA00001947"/>
    </source>
</evidence>
<dbReference type="InterPro" id="IPR011032">
    <property type="entry name" value="GroES-like_sf"/>
</dbReference>
<dbReference type="GO" id="GO:0008270">
    <property type="term" value="F:zinc ion binding"/>
    <property type="evidence" value="ECO:0007669"/>
    <property type="project" value="InterPro"/>
</dbReference>
<dbReference type="STRING" id="1423792.FD09_GL002154"/>
<dbReference type="Gene3D" id="3.90.180.10">
    <property type="entry name" value="Medium-chain alcohol dehydrogenases, catalytic domain"/>
    <property type="match status" value="1"/>
</dbReference>
<evidence type="ECO:0000256" key="3">
    <source>
        <dbReference type="ARBA" id="ARBA00022833"/>
    </source>
</evidence>
<evidence type="ECO:0000256" key="2">
    <source>
        <dbReference type="ARBA" id="ARBA00022723"/>
    </source>
</evidence>
<evidence type="ECO:0000313" key="7">
    <source>
        <dbReference type="EMBL" id="KRL13327.1"/>
    </source>
</evidence>
<dbReference type="EMBL" id="AZEC01000004">
    <property type="protein sequence ID" value="KRL13327.1"/>
    <property type="molecule type" value="Genomic_DNA"/>
</dbReference>
<protein>
    <submittedName>
        <fullName evidence="7">Alcohol dehydrogenase</fullName>
    </submittedName>
</protein>
<evidence type="ECO:0000259" key="6">
    <source>
        <dbReference type="SMART" id="SM00829"/>
    </source>
</evidence>
<evidence type="ECO:0000256" key="4">
    <source>
        <dbReference type="ARBA" id="ARBA00023002"/>
    </source>
</evidence>
<name>A0A0R1MZ10_9LACO</name>
<gene>
    <name evidence="7" type="ORF">FD09_GL002154</name>
</gene>
<accession>A0A0R1MZ10</accession>
<comment type="similarity">
    <text evidence="5">Belongs to the zinc-containing alcohol dehydrogenase family.</text>
</comment>
<dbReference type="CDD" id="cd08287">
    <property type="entry name" value="FDH_like_ADH3"/>
    <property type="match status" value="1"/>
</dbReference>
<organism evidence="7 8">
    <name type="scientific">Schleiferilactobacillus perolens DSM 12744</name>
    <dbReference type="NCBI Taxonomy" id="1423792"/>
    <lineage>
        <taxon>Bacteria</taxon>
        <taxon>Bacillati</taxon>
        <taxon>Bacillota</taxon>
        <taxon>Bacilli</taxon>
        <taxon>Lactobacillales</taxon>
        <taxon>Lactobacillaceae</taxon>
        <taxon>Schleiferilactobacillus</taxon>
    </lineage>
</organism>
<proteinExistence type="inferred from homology"/>
<dbReference type="InterPro" id="IPR036291">
    <property type="entry name" value="NAD(P)-bd_dom_sf"/>
</dbReference>
<keyword evidence="8" id="KW-1185">Reference proteome</keyword>
<keyword evidence="4" id="KW-0560">Oxidoreductase</keyword>